<dbReference type="RefSeq" id="WP_182386013.1">
    <property type="nucleotide sequence ID" value="NZ_CP059833.1"/>
</dbReference>
<dbReference type="Pfam" id="PF18957">
    <property type="entry name" value="RibLong"/>
    <property type="match status" value="2"/>
</dbReference>
<dbReference type="EMBL" id="CP059833">
    <property type="protein sequence ID" value="QMV85208.1"/>
    <property type="molecule type" value="Genomic_DNA"/>
</dbReference>
<evidence type="ECO:0000313" key="4">
    <source>
        <dbReference type="EMBL" id="QMV85208.1"/>
    </source>
</evidence>
<sequence>MSKLHKLAAAALALGMSAPITGGFVAPAMAVEKQVHYEDQQVRPGHSVSVAPATPLPEDAGADFDQSGIPEGWYVSINEDNGELTVSAAPNAKNGDSYTARVKIVDIDGHVEWTEVTFTVSEDGNADSALPPADSDGPQVTYEDATVEPGRSVQVNPQGDTNPDLGYDISQAGIPKGWYVTIAENGILTVSAGGDAKSGDSYTVKIKVVDGDGKLTWTDSTITVK</sequence>
<evidence type="ECO:0000259" key="3">
    <source>
        <dbReference type="Pfam" id="PF18957"/>
    </source>
</evidence>
<evidence type="ECO:0000256" key="1">
    <source>
        <dbReference type="SAM" id="MobiDB-lite"/>
    </source>
</evidence>
<feature type="region of interest" description="Disordered" evidence="1">
    <location>
        <begin position="43"/>
        <end position="62"/>
    </location>
</feature>
<evidence type="ECO:0000313" key="5">
    <source>
        <dbReference type="Proteomes" id="UP000515570"/>
    </source>
</evidence>
<accession>A0A7G5FF17</accession>
<protein>
    <recommendedName>
        <fullName evidence="3">Long Rib domain-containing protein</fullName>
    </recommendedName>
</protein>
<organism evidence="4 5">
    <name type="scientific">Corynebacterium hindlerae</name>
    <dbReference type="NCBI Taxonomy" id="699041"/>
    <lineage>
        <taxon>Bacteria</taxon>
        <taxon>Bacillati</taxon>
        <taxon>Actinomycetota</taxon>
        <taxon>Actinomycetes</taxon>
        <taxon>Mycobacteriales</taxon>
        <taxon>Corynebacteriaceae</taxon>
        <taxon>Corynebacterium</taxon>
    </lineage>
</organism>
<proteinExistence type="predicted"/>
<dbReference type="InterPro" id="IPR044055">
    <property type="entry name" value="RibLong"/>
</dbReference>
<evidence type="ECO:0000256" key="2">
    <source>
        <dbReference type="SAM" id="SignalP"/>
    </source>
</evidence>
<feature type="domain" description="Long Rib" evidence="3">
    <location>
        <begin position="139"/>
        <end position="225"/>
    </location>
</feature>
<feature type="chain" id="PRO_5038424124" description="Long Rib domain-containing protein" evidence="2">
    <location>
        <begin position="23"/>
        <end position="225"/>
    </location>
</feature>
<gene>
    <name evidence="4" type="ORF">HW450_00075</name>
</gene>
<feature type="domain" description="Long Rib" evidence="3">
    <location>
        <begin position="32"/>
        <end position="121"/>
    </location>
</feature>
<dbReference type="NCBIfam" id="NF038186">
    <property type="entry name" value="YPDG_rpt"/>
    <property type="match status" value="1"/>
</dbReference>
<reference evidence="4 5" key="1">
    <citation type="submission" date="2020-07" db="EMBL/GenBank/DDBJ databases">
        <title>non toxigenic Corynebacterium sp. nov from a clinical source.</title>
        <authorList>
            <person name="Bernier A.-M."/>
            <person name="Bernard K."/>
        </authorList>
    </citation>
    <scope>NUCLEOTIDE SEQUENCE [LARGE SCALE GENOMIC DNA]</scope>
    <source>
        <strain evidence="5">NML 93-0612</strain>
    </source>
</reference>
<feature type="signal peptide" evidence="2">
    <location>
        <begin position="1"/>
        <end position="22"/>
    </location>
</feature>
<dbReference type="AlphaFoldDB" id="A0A7G5FF17"/>
<dbReference type="Proteomes" id="UP000515570">
    <property type="component" value="Chromosome"/>
</dbReference>
<keyword evidence="5" id="KW-1185">Reference proteome</keyword>
<keyword evidence="2" id="KW-0732">Signal</keyword>
<name>A0A7G5FF17_9CORY</name>